<dbReference type="AlphaFoldDB" id="A0A4V2RFJ9"/>
<proteinExistence type="predicted"/>
<comment type="caution">
    <text evidence="1">The sequence shown here is derived from an EMBL/GenBank/DDBJ whole genome shotgun (WGS) entry which is preliminary data.</text>
</comment>
<accession>A0A4V2RFJ9</accession>
<sequence length="121" mass="13617">MGLDMYAHTTTAQPAAPVDFKIDEASEIHYWRKHPNLHGWMEQLYRSKGGSDANFNCVNLQLIEADLDQLEAAIREHRLPSTTGFFFGSSDGSEITDDMAFVTKAREALAAGLTVFYSSWW</sequence>
<reference evidence="1 2" key="1">
    <citation type="submission" date="2019-03" db="EMBL/GenBank/DDBJ databases">
        <title>Genomic Encyclopedia of Type Strains, Phase IV (KMG-IV): sequencing the most valuable type-strain genomes for metagenomic binning, comparative biology and taxonomic classification.</title>
        <authorList>
            <person name="Goeker M."/>
        </authorList>
    </citation>
    <scope>NUCLEOTIDE SEQUENCE [LARGE SCALE GENOMIC DNA]</scope>
    <source>
        <strain evidence="1 2">DSM 18401</strain>
    </source>
</reference>
<name>A0A4V2RFJ9_SHIGR</name>
<keyword evidence="2" id="KW-1185">Reference proteome</keyword>
<dbReference type="EMBL" id="SLVX01000045">
    <property type="protein sequence ID" value="TCN32820.1"/>
    <property type="molecule type" value="Genomic_DNA"/>
</dbReference>
<protein>
    <submittedName>
        <fullName evidence="1">Uncharacterized protein</fullName>
    </submittedName>
</protein>
<organism evidence="1 2">
    <name type="scientific">Shinella granuli</name>
    <dbReference type="NCBI Taxonomy" id="323621"/>
    <lineage>
        <taxon>Bacteria</taxon>
        <taxon>Pseudomonadati</taxon>
        <taxon>Pseudomonadota</taxon>
        <taxon>Alphaproteobacteria</taxon>
        <taxon>Hyphomicrobiales</taxon>
        <taxon>Rhizobiaceae</taxon>
        <taxon>Shinella</taxon>
    </lineage>
</organism>
<dbReference type="RefSeq" id="WP_133037031.1">
    <property type="nucleotide sequence ID" value="NZ_BAABEI010000012.1"/>
</dbReference>
<evidence type="ECO:0000313" key="2">
    <source>
        <dbReference type="Proteomes" id="UP000295351"/>
    </source>
</evidence>
<evidence type="ECO:0000313" key="1">
    <source>
        <dbReference type="EMBL" id="TCN32820.1"/>
    </source>
</evidence>
<dbReference type="Proteomes" id="UP000295351">
    <property type="component" value="Unassembled WGS sequence"/>
</dbReference>
<gene>
    <name evidence="1" type="ORF">EV665_14515</name>
</gene>